<dbReference type="AlphaFoldDB" id="W4GBB2"/>
<dbReference type="RefSeq" id="XP_009834368.1">
    <property type="nucleotide sequence ID" value="XM_009836066.1"/>
</dbReference>
<evidence type="ECO:0000256" key="2">
    <source>
        <dbReference type="SAM" id="MobiDB-lite"/>
    </source>
</evidence>
<keyword evidence="1" id="KW-0238">DNA-binding</keyword>
<dbReference type="InterPro" id="IPR009057">
    <property type="entry name" value="Homeodomain-like_sf"/>
</dbReference>
<feature type="region of interest" description="Disordered" evidence="2">
    <location>
        <begin position="370"/>
        <end position="402"/>
    </location>
</feature>
<proteinExistence type="predicted"/>
<comment type="subcellular location">
    <subcellularLocation>
        <location evidence="1">Nucleus</location>
    </subcellularLocation>
</comment>
<dbReference type="GeneID" id="20811732"/>
<dbReference type="PROSITE" id="PS50071">
    <property type="entry name" value="HOMEOBOX_2"/>
    <property type="match status" value="1"/>
</dbReference>
<feature type="domain" description="Homeobox" evidence="3">
    <location>
        <begin position="120"/>
        <end position="168"/>
    </location>
</feature>
<dbReference type="GO" id="GO:0005634">
    <property type="term" value="C:nucleus"/>
    <property type="evidence" value="ECO:0007669"/>
    <property type="project" value="UniProtKB-SubCell"/>
</dbReference>
<protein>
    <recommendedName>
        <fullName evidence="3">Homeobox domain-containing protein</fullName>
    </recommendedName>
</protein>
<evidence type="ECO:0000256" key="1">
    <source>
        <dbReference type="PROSITE-ProRule" id="PRU00108"/>
    </source>
</evidence>
<dbReference type="EMBL" id="KI913137">
    <property type="protein sequence ID" value="ETV76243.1"/>
    <property type="molecule type" value="Genomic_DNA"/>
</dbReference>
<dbReference type="InterPro" id="IPR001356">
    <property type="entry name" value="HD"/>
</dbReference>
<dbReference type="SMART" id="SM00389">
    <property type="entry name" value="HOX"/>
    <property type="match status" value="1"/>
</dbReference>
<keyword evidence="1" id="KW-0539">Nucleus</keyword>
<dbReference type="VEuPathDB" id="FungiDB:H257_09736"/>
<keyword evidence="1" id="KW-0371">Homeobox</keyword>
<accession>W4GBB2</accession>
<dbReference type="Gene3D" id="1.10.10.60">
    <property type="entry name" value="Homeodomain-like"/>
    <property type="match status" value="1"/>
</dbReference>
<feature type="DNA-binding region" description="Homeobox" evidence="1">
    <location>
        <begin position="122"/>
        <end position="169"/>
    </location>
</feature>
<evidence type="ECO:0000313" key="4">
    <source>
        <dbReference type="EMBL" id="ETV76243.1"/>
    </source>
</evidence>
<dbReference type="CDD" id="cd00086">
    <property type="entry name" value="homeodomain"/>
    <property type="match status" value="1"/>
</dbReference>
<feature type="compositionally biased region" description="Pro residues" evidence="2">
    <location>
        <begin position="379"/>
        <end position="393"/>
    </location>
</feature>
<name>W4GBB2_APHAT</name>
<sequence>MQSFGGDDDVDHDDLAAGPAPMYLELGTTPLDMMQIPMPLDIPSPRGASAAVPTSASLAGGELEFAHVMHTDDLIDYSSSSHIRQRGVRRMNKVTPVARYFPLVPPPSYTPPGNNIKSIQQQLALRLAFLRDPHPDREALIDMGIRFGLPSHEITTWFKSERHRFKKKGGIVLAGNASASAWHLAMQDLPLAPTSHGPQSTTKTVDMEKRAIRAADTRRALTPYQLKRSRAWAEEYALLPDANERAYRVAQLVDRQDARLKREFRAAVVNEPSLGLRCDQEFKARKSCADPSCGRDVVAERADSCWDFMRARFGATMFSTTEKYVDNEGNILLDAGLLSGLEMMFMRHRDYFMALAHRLNIQEGFAEVSQKRQRLHTSTPPPPSISRVPPPTTPDDATVVHL</sequence>
<evidence type="ECO:0000259" key="3">
    <source>
        <dbReference type="PROSITE" id="PS50071"/>
    </source>
</evidence>
<organism evidence="4">
    <name type="scientific">Aphanomyces astaci</name>
    <name type="common">Crayfish plague agent</name>
    <dbReference type="NCBI Taxonomy" id="112090"/>
    <lineage>
        <taxon>Eukaryota</taxon>
        <taxon>Sar</taxon>
        <taxon>Stramenopiles</taxon>
        <taxon>Oomycota</taxon>
        <taxon>Saprolegniomycetes</taxon>
        <taxon>Saprolegniales</taxon>
        <taxon>Verrucalvaceae</taxon>
        <taxon>Aphanomyces</taxon>
    </lineage>
</organism>
<dbReference type="GO" id="GO:0003677">
    <property type="term" value="F:DNA binding"/>
    <property type="evidence" value="ECO:0007669"/>
    <property type="project" value="UniProtKB-UniRule"/>
</dbReference>
<gene>
    <name evidence="4" type="ORF">H257_09736</name>
</gene>
<dbReference type="SUPFAM" id="SSF46689">
    <property type="entry name" value="Homeodomain-like"/>
    <property type="match status" value="1"/>
</dbReference>
<dbReference type="OrthoDB" id="75584at2759"/>
<reference evidence="4" key="1">
    <citation type="submission" date="2013-12" db="EMBL/GenBank/DDBJ databases">
        <title>The Genome Sequence of Aphanomyces astaci APO3.</title>
        <authorList>
            <consortium name="The Broad Institute Genomics Platform"/>
            <person name="Russ C."/>
            <person name="Tyler B."/>
            <person name="van West P."/>
            <person name="Dieguez-Uribeondo J."/>
            <person name="Young S.K."/>
            <person name="Zeng Q."/>
            <person name="Gargeya S."/>
            <person name="Fitzgerald M."/>
            <person name="Abouelleil A."/>
            <person name="Alvarado L."/>
            <person name="Chapman S.B."/>
            <person name="Gainer-Dewar J."/>
            <person name="Goldberg J."/>
            <person name="Griggs A."/>
            <person name="Gujja S."/>
            <person name="Hansen M."/>
            <person name="Howarth C."/>
            <person name="Imamovic A."/>
            <person name="Ireland A."/>
            <person name="Larimer J."/>
            <person name="McCowan C."/>
            <person name="Murphy C."/>
            <person name="Pearson M."/>
            <person name="Poon T.W."/>
            <person name="Priest M."/>
            <person name="Roberts A."/>
            <person name="Saif S."/>
            <person name="Shea T."/>
            <person name="Sykes S."/>
            <person name="Wortman J."/>
            <person name="Nusbaum C."/>
            <person name="Birren B."/>
        </authorList>
    </citation>
    <scope>NUCLEOTIDE SEQUENCE [LARGE SCALE GENOMIC DNA]</scope>
    <source>
        <strain evidence="4">APO3</strain>
    </source>
</reference>